<proteinExistence type="predicted"/>
<name>A0A383CZH4_9ZZZZ</name>
<dbReference type="EMBL" id="UINC01212626">
    <property type="protein sequence ID" value="SVE37038.1"/>
    <property type="molecule type" value="Genomic_DNA"/>
</dbReference>
<organism evidence="1">
    <name type="scientific">marine metagenome</name>
    <dbReference type="NCBI Taxonomy" id="408172"/>
    <lineage>
        <taxon>unclassified sequences</taxon>
        <taxon>metagenomes</taxon>
        <taxon>ecological metagenomes</taxon>
    </lineage>
</organism>
<dbReference type="AlphaFoldDB" id="A0A383CZH4"/>
<evidence type="ECO:0000313" key="1">
    <source>
        <dbReference type="EMBL" id="SVE37038.1"/>
    </source>
</evidence>
<sequence length="33" mass="3965">MQFTFYKKIILEDYCYSIKDSVIDMVFNATHSI</sequence>
<gene>
    <name evidence="1" type="ORF">METZ01_LOCUS489892</name>
</gene>
<protein>
    <submittedName>
        <fullName evidence="1">Uncharacterized protein</fullName>
    </submittedName>
</protein>
<reference evidence="1" key="1">
    <citation type="submission" date="2018-05" db="EMBL/GenBank/DDBJ databases">
        <authorList>
            <person name="Lanie J.A."/>
            <person name="Ng W.-L."/>
            <person name="Kazmierczak K.M."/>
            <person name="Andrzejewski T.M."/>
            <person name="Davidsen T.M."/>
            <person name="Wayne K.J."/>
            <person name="Tettelin H."/>
            <person name="Glass J.I."/>
            <person name="Rusch D."/>
            <person name="Podicherti R."/>
            <person name="Tsui H.-C.T."/>
            <person name="Winkler M.E."/>
        </authorList>
    </citation>
    <scope>NUCLEOTIDE SEQUENCE</scope>
</reference>
<accession>A0A383CZH4</accession>